<evidence type="ECO:0000256" key="5">
    <source>
        <dbReference type="SAM" id="MobiDB-lite"/>
    </source>
</evidence>
<evidence type="ECO:0000313" key="7">
    <source>
        <dbReference type="EMBL" id="PVU96374.1"/>
    </source>
</evidence>
<keyword evidence="2 4" id="KW-0238">DNA-binding</keyword>
<organism evidence="7 8">
    <name type="scientific">Smittium simulii</name>
    <dbReference type="NCBI Taxonomy" id="133385"/>
    <lineage>
        <taxon>Eukaryota</taxon>
        <taxon>Fungi</taxon>
        <taxon>Fungi incertae sedis</taxon>
        <taxon>Zoopagomycota</taxon>
        <taxon>Kickxellomycotina</taxon>
        <taxon>Harpellomycetes</taxon>
        <taxon>Harpellales</taxon>
        <taxon>Legeriomycetaceae</taxon>
        <taxon>Smittium</taxon>
    </lineage>
</organism>
<dbReference type="InterPro" id="IPR056513">
    <property type="entry name" value="INO80F"/>
</dbReference>
<comment type="subcellular location">
    <subcellularLocation>
        <location evidence="1">Nucleus</location>
    </subcellularLocation>
</comment>
<feature type="compositionally biased region" description="Low complexity" evidence="5">
    <location>
        <begin position="392"/>
        <end position="408"/>
    </location>
</feature>
<feature type="compositionally biased region" description="Low complexity" evidence="5">
    <location>
        <begin position="329"/>
        <end position="340"/>
    </location>
</feature>
<feature type="region of interest" description="Disordered" evidence="5">
    <location>
        <begin position="284"/>
        <end position="422"/>
    </location>
</feature>
<feature type="compositionally biased region" description="Basic and acidic residues" evidence="5">
    <location>
        <begin position="413"/>
        <end position="422"/>
    </location>
</feature>
<dbReference type="PROSITE" id="PS50118">
    <property type="entry name" value="HMG_BOX_2"/>
    <property type="match status" value="1"/>
</dbReference>
<name>A0A2T9YVQ8_9FUNG</name>
<keyword evidence="8" id="KW-1185">Reference proteome</keyword>
<sequence length="422" mass="48048">MSIEVSSKANKSAKKLKASGLKAYDHFPTHNSYDKSTDGSVLEFSSDDFQKLRCIKLKNQLEELERYNDKIVVKLHRWQKRLRRLKIERNILFERIENTNYTKSSSRLDSDSDIPLKDAYITNQPQYNDSDSDSIIPLSVLAEEKSNVENEDRSGQNFQEYSSSIRKNRKNKRINDKTAKTFKDESVDGDILNTNNTLSERKKRAERDPNAPKRPANAFVMYCQEERLGLKTSATELSNSDITKHMNIKWKELPSGEKQKYFNRYEEMITNYKKEMLSYKSTASLAKTTDTPTRPQLSPSSTENHEENDESRIENNLTDKNDISFSLGSIPASPINSNISTKRKSRSPMNMGSPATDFDENPSKRLSLDEKRNSDQISAADDYSENEKSSTDDISIGGSSPKSLKGSSVANSPDKRIKAELE</sequence>
<feature type="compositionally biased region" description="Basic and acidic residues" evidence="5">
    <location>
        <begin position="199"/>
        <end position="211"/>
    </location>
</feature>
<dbReference type="Proteomes" id="UP000245383">
    <property type="component" value="Unassembled WGS sequence"/>
</dbReference>
<protein>
    <recommendedName>
        <fullName evidence="6">HMG box domain-containing protein</fullName>
    </recommendedName>
</protein>
<dbReference type="InterPro" id="IPR050342">
    <property type="entry name" value="HMGB"/>
</dbReference>
<evidence type="ECO:0000256" key="4">
    <source>
        <dbReference type="PROSITE-ProRule" id="PRU00267"/>
    </source>
</evidence>
<evidence type="ECO:0000256" key="2">
    <source>
        <dbReference type="ARBA" id="ARBA00023125"/>
    </source>
</evidence>
<reference evidence="7 8" key="1">
    <citation type="journal article" date="2018" name="MBio">
        <title>Comparative Genomics Reveals the Core Gene Toolbox for the Fungus-Insect Symbiosis.</title>
        <authorList>
            <person name="Wang Y."/>
            <person name="Stata M."/>
            <person name="Wang W."/>
            <person name="Stajich J.E."/>
            <person name="White M.M."/>
            <person name="Moncalvo J.M."/>
        </authorList>
    </citation>
    <scope>NUCLEOTIDE SEQUENCE [LARGE SCALE GENOMIC DNA]</scope>
    <source>
        <strain evidence="7 8">SWE-8-4</strain>
    </source>
</reference>
<dbReference type="OrthoDB" id="1919336at2759"/>
<accession>A0A2T9YVQ8</accession>
<evidence type="ECO:0000313" key="8">
    <source>
        <dbReference type="Proteomes" id="UP000245383"/>
    </source>
</evidence>
<feature type="compositionally biased region" description="Polar residues" evidence="5">
    <location>
        <begin position="284"/>
        <end position="302"/>
    </location>
</feature>
<feature type="compositionally biased region" description="Basic and acidic residues" evidence="5">
    <location>
        <begin position="361"/>
        <end position="374"/>
    </location>
</feature>
<feature type="region of interest" description="Disordered" evidence="5">
    <location>
        <begin position="146"/>
        <end position="178"/>
    </location>
</feature>
<evidence type="ECO:0000256" key="1">
    <source>
        <dbReference type="ARBA" id="ARBA00004123"/>
    </source>
</evidence>
<dbReference type="InterPro" id="IPR036910">
    <property type="entry name" value="HMG_box_dom_sf"/>
</dbReference>
<dbReference type="Pfam" id="PF24245">
    <property type="entry name" value="INO80F"/>
    <property type="match status" value="1"/>
</dbReference>
<dbReference type="SMART" id="SM00398">
    <property type="entry name" value="HMG"/>
    <property type="match status" value="1"/>
</dbReference>
<comment type="caution">
    <text evidence="7">The sequence shown here is derived from an EMBL/GenBank/DDBJ whole genome shotgun (WGS) entry which is preliminary data.</text>
</comment>
<feature type="compositionally biased region" description="Basic and acidic residues" evidence="5">
    <location>
        <begin position="310"/>
        <end position="322"/>
    </location>
</feature>
<keyword evidence="3 4" id="KW-0539">Nucleus</keyword>
<dbReference type="GO" id="GO:0005634">
    <property type="term" value="C:nucleus"/>
    <property type="evidence" value="ECO:0007669"/>
    <property type="project" value="UniProtKB-SubCell"/>
</dbReference>
<feature type="region of interest" description="Disordered" evidence="5">
    <location>
        <begin position="193"/>
        <end position="215"/>
    </location>
</feature>
<dbReference type="AlphaFoldDB" id="A0A2T9YVQ8"/>
<dbReference type="STRING" id="133385.A0A2T9YVQ8"/>
<gene>
    <name evidence="7" type="ORF">BB561_001222</name>
</gene>
<dbReference type="GO" id="GO:0003677">
    <property type="term" value="F:DNA binding"/>
    <property type="evidence" value="ECO:0007669"/>
    <property type="project" value="UniProtKB-UniRule"/>
</dbReference>
<proteinExistence type="predicted"/>
<dbReference type="EMBL" id="MBFR01000034">
    <property type="protein sequence ID" value="PVU96374.1"/>
    <property type="molecule type" value="Genomic_DNA"/>
</dbReference>
<feature type="DNA-binding region" description="HMG box" evidence="4">
    <location>
        <begin position="212"/>
        <end position="280"/>
    </location>
</feature>
<dbReference type="Pfam" id="PF00505">
    <property type="entry name" value="HMG_box"/>
    <property type="match status" value="1"/>
</dbReference>
<feature type="domain" description="HMG box" evidence="6">
    <location>
        <begin position="212"/>
        <end position="280"/>
    </location>
</feature>
<dbReference type="InterPro" id="IPR009071">
    <property type="entry name" value="HMG_box_dom"/>
</dbReference>
<dbReference type="SUPFAM" id="SSF47095">
    <property type="entry name" value="HMG-box"/>
    <property type="match status" value="1"/>
</dbReference>
<evidence type="ECO:0000259" key="6">
    <source>
        <dbReference type="PROSITE" id="PS50118"/>
    </source>
</evidence>
<evidence type="ECO:0000256" key="3">
    <source>
        <dbReference type="ARBA" id="ARBA00023242"/>
    </source>
</evidence>
<dbReference type="Gene3D" id="1.10.30.10">
    <property type="entry name" value="High mobility group box domain"/>
    <property type="match status" value="1"/>
</dbReference>
<dbReference type="PANTHER" id="PTHR48112">
    <property type="entry name" value="HIGH MOBILITY GROUP PROTEIN DSP1"/>
    <property type="match status" value="1"/>
</dbReference>